<reference evidence="2" key="1">
    <citation type="journal article" date="2014" name="Int. J. Syst. Evol. Microbiol.">
        <title>Complete genome sequence of Corynebacterium casei LMG S-19264T (=DSM 44701T), isolated from a smear-ripened cheese.</title>
        <authorList>
            <consortium name="US DOE Joint Genome Institute (JGI-PGF)"/>
            <person name="Walter F."/>
            <person name="Albersmeier A."/>
            <person name="Kalinowski J."/>
            <person name="Ruckert C."/>
        </authorList>
    </citation>
    <scope>NUCLEOTIDE SEQUENCE</scope>
    <source>
        <strain evidence="2">JCM 4125</strain>
    </source>
</reference>
<reference evidence="2" key="2">
    <citation type="submission" date="2020-09" db="EMBL/GenBank/DDBJ databases">
        <authorList>
            <person name="Sun Q."/>
            <person name="Ohkuma M."/>
        </authorList>
    </citation>
    <scope>NUCLEOTIDE SEQUENCE</scope>
    <source>
        <strain evidence="2">JCM 4125</strain>
    </source>
</reference>
<sequence>MALGYDVLVTLPPSAVLPDGTSVRPVPAWSPIASTLIHGERDAILVDAPHTEDKAREVADWVVASGKNLLAMYATHGHGDHWFGFAEVAKRFPDAQILGTKGTVALAQYQITGLMDFWNGQFPGQIVKDVIVPTAIDGYTFDLEGHEVRFVEAGDSDTQDTTFVHVPDLGLAVAGDIVYNGVHLALAGGDAQRRRDWVSAIDKIAALHPKAVVAGHKAPGSDDDPRHLDETRQYLKDVEELSTVAREAKEFADLMTARHLARINPTILFQSAEHIYPGTTVN</sequence>
<dbReference type="Proteomes" id="UP000646776">
    <property type="component" value="Unassembled WGS sequence"/>
</dbReference>
<dbReference type="RefSeq" id="WP_229871261.1">
    <property type="nucleotide sequence ID" value="NZ_BMSA01000052.1"/>
</dbReference>
<dbReference type="Pfam" id="PF00753">
    <property type="entry name" value="Lactamase_B"/>
    <property type="match status" value="1"/>
</dbReference>
<dbReference type="PANTHER" id="PTHR42951">
    <property type="entry name" value="METALLO-BETA-LACTAMASE DOMAIN-CONTAINING"/>
    <property type="match status" value="1"/>
</dbReference>
<name>A0A918HSB9_9ACTN</name>
<keyword evidence="3" id="KW-1185">Reference proteome</keyword>
<dbReference type="AlphaFoldDB" id="A0A918HSB9"/>
<dbReference type="InterPro" id="IPR001279">
    <property type="entry name" value="Metallo-B-lactamas"/>
</dbReference>
<dbReference type="SMART" id="SM00849">
    <property type="entry name" value="Lactamase_B"/>
    <property type="match status" value="1"/>
</dbReference>
<comment type="caution">
    <text evidence="2">The sequence shown here is derived from an EMBL/GenBank/DDBJ whole genome shotgun (WGS) entry which is preliminary data.</text>
</comment>
<dbReference type="CDD" id="cd07739">
    <property type="entry name" value="metallo-hydrolase-like_MBL-fold"/>
    <property type="match status" value="1"/>
</dbReference>
<evidence type="ECO:0000313" key="3">
    <source>
        <dbReference type="Proteomes" id="UP000646776"/>
    </source>
</evidence>
<dbReference type="SUPFAM" id="SSF56281">
    <property type="entry name" value="Metallo-hydrolase/oxidoreductase"/>
    <property type="match status" value="1"/>
</dbReference>
<gene>
    <name evidence="2" type="ORF">GCM10010226_87870</name>
</gene>
<evidence type="ECO:0000313" key="2">
    <source>
        <dbReference type="EMBL" id="GGT96750.1"/>
    </source>
</evidence>
<dbReference type="Gene3D" id="3.60.15.10">
    <property type="entry name" value="Ribonuclease Z/Hydroxyacylglutathione hydrolase-like"/>
    <property type="match status" value="1"/>
</dbReference>
<protein>
    <submittedName>
        <fullName evidence="2">MBL fold metallo-hydrolase</fullName>
    </submittedName>
</protein>
<evidence type="ECO:0000259" key="1">
    <source>
        <dbReference type="SMART" id="SM00849"/>
    </source>
</evidence>
<organism evidence="2 3">
    <name type="scientific">Streptomyces phaeofaciens</name>
    <dbReference type="NCBI Taxonomy" id="68254"/>
    <lineage>
        <taxon>Bacteria</taxon>
        <taxon>Bacillati</taxon>
        <taxon>Actinomycetota</taxon>
        <taxon>Actinomycetes</taxon>
        <taxon>Kitasatosporales</taxon>
        <taxon>Streptomycetaceae</taxon>
        <taxon>Streptomyces</taxon>
    </lineage>
</organism>
<proteinExistence type="predicted"/>
<dbReference type="InterPro" id="IPR050855">
    <property type="entry name" value="NDM-1-like"/>
</dbReference>
<feature type="domain" description="Metallo-beta-lactamase" evidence="1">
    <location>
        <begin position="31"/>
        <end position="216"/>
    </location>
</feature>
<dbReference type="EMBL" id="BMSA01000052">
    <property type="protein sequence ID" value="GGT96750.1"/>
    <property type="molecule type" value="Genomic_DNA"/>
</dbReference>
<dbReference type="PANTHER" id="PTHR42951:SF14">
    <property type="entry name" value="METALLO-BETA-LACTAMASE SUPERFAMILY PROTEIN"/>
    <property type="match status" value="1"/>
</dbReference>
<dbReference type="InterPro" id="IPR036866">
    <property type="entry name" value="RibonucZ/Hydroxyglut_hydro"/>
</dbReference>
<accession>A0A918HSB9</accession>